<feature type="region of interest" description="Disordered" evidence="1">
    <location>
        <begin position="119"/>
        <end position="141"/>
    </location>
</feature>
<sequence>MNDLDNCPRCSKLFVKGIRPICQSCFKEREEKFQTVYTYIRKKKNRKATMLEVSNETGVAETDIIQFIKEGRLHLHHLPNMAYPCESCGREIQEGRICDTCSQGIQSTLKREEIEKERKRRLNEREKQKNKTYHSLQDRLK</sequence>
<reference evidence="2 3" key="1">
    <citation type="submission" date="2016-10" db="EMBL/GenBank/DDBJ databases">
        <authorList>
            <person name="de Groot N.N."/>
        </authorList>
    </citation>
    <scope>NUCLEOTIDE SEQUENCE [LARGE SCALE GENOMIC DNA]</scope>
    <source>
        <strain evidence="2 3">DSM 23995</strain>
    </source>
</reference>
<keyword evidence="2" id="KW-0969">Cilium</keyword>
<dbReference type="EMBL" id="FONT01000006">
    <property type="protein sequence ID" value="SFE92698.1"/>
    <property type="molecule type" value="Genomic_DNA"/>
</dbReference>
<accession>A0A1I2EJQ0</accession>
<evidence type="ECO:0000313" key="2">
    <source>
        <dbReference type="EMBL" id="SFE92698.1"/>
    </source>
</evidence>
<organism evidence="2 3">
    <name type="scientific">Alteribacillus iranensis</name>
    <dbReference type="NCBI Taxonomy" id="930128"/>
    <lineage>
        <taxon>Bacteria</taxon>
        <taxon>Bacillati</taxon>
        <taxon>Bacillota</taxon>
        <taxon>Bacilli</taxon>
        <taxon>Bacillales</taxon>
        <taxon>Bacillaceae</taxon>
        <taxon>Alteribacillus</taxon>
    </lineage>
</organism>
<keyword evidence="2" id="KW-0966">Cell projection</keyword>
<keyword evidence="3" id="KW-1185">Reference proteome</keyword>
<gene>
    <name evidence="2" type="ORF">SAMN05192532_10633</name>
</gene>
<dbReference type="OrthoDB" id="1739831at2"/>
<dbReference type="NCBIfam" id="TIGR03826">
    <property type="entry name" value="YvyF"/>
    <property type="match status" value="1"/>
</dbReference>
<protein>
    <submittedName>
        <fullName evidence="2">Flagellar operon protein TIGR03826</fullName>
    </submittedName>
</protein>
<dbReference type="Proteomes" id="UP000199516">
    <property type="component" value="Unassembled WGS sequence"/>
</dbReference>
<dbReference type="STRING" id="930128.SAMN05192532_10633"/>
<feature type="compositionally biased region" description="Basic and acidic residues" evidence="1">
    <location>
        <begin position="119"/>
        <end position="129"/>
    </location>
</feature>
<evidence type="ECO:0000256" key="1">
    <source>
        <dbReference type="SAM" id="MobiDB-lite"/>
    </source>
</evidence>
<dbReference type="RefSeq" id="WP_091662632.1">
    <property type="nucleotide sequence ID" value="NZ_FONT01000006.1"/>
</dbReference>
<proteinExistence type="predicted"/>
<dbReference type="AlphaFoldDB" id="A0A1I2EJQ0"/>
<evidence type="ECO:0000313" key="3">
    <source>
        <dbReference type="Proteomes" id="UP000199516"/>
    </source>
</evidence>
<name>A0A1I2EJQ0_9BACI</name>
<dbReference type="InterPro" id="IPR022258">
    <property type="entry name" value="Flagellar_operon_YvyF"/>
</dbReference>
<keyword evidence="2" id="KW-0282">Flagellum</keyword>